<dbReference type="InterPro" id="IPR025587">
    <property type="entry name" value="DUF4351"/>
</dbReference>
<proteinExistence type="predicted"/>
<sequence>MRVRSLLVDQLEMLGEALLDFSDIKELENWLATISY</sequence>
<keyword evidence="3" id="KW-1185">Reference proteome</keyword>
<dbReference type="Proteomes" id="UP000631421">
    <property type="component" value="Unassembled WGS sequence"/>
</dbReference>
<reference evidence="2" key="1">
    <citation type="journal article" date="2015" name="ISME J.">
        <title>Draft Genome Sequence of Streptomyces incarnatus NRRL8089, which Produces the Nucleoside Antibiotic Sinefungin.</title>
        <authorList>
            <person name="Oshima K."/>
            <person name="Hattori M."/>
            <person name="Shimizu H."/>
            <person name="Fukuda K."/>
            <person name="Nemoto M."/>
            <person name="Inagaki K."/>
            <person name="Tamura T."/>
        </authorList>
    </citation>
    <scope>NUCLEOTIDE SEQUENCE</scope>
    <source>
        <strain evidence="2">FACHB-1277</strain>
    </source>
</reference>
<gene>
    <name evidence="2" type="ORF">H6F44_19550</name>
</gene>
<name>A0A926UWE6_9CYAN</name>
<evidence type="ECO:0000313" key="2">
    <source>
        <dbReference type="EMBL" id="MBD2152294.1"/>
    </source>
</evidence>
<dbReference type="EMBL" id="JACJPY010000094">
    <property type="protein sequence ID" value="MBD2152294.1"/>
    <property type="molecule type" value="Genomic_DNA"/>
</dbReference>
<evidence type="ECO:0000313" key="3">
    <source>
        <dbReference type="Proteomes" id="UP000631421"/>
    </source>
</evidence>
<feature type="domain" description="DUF4351" evidence="1">
    <location>
        <begin position="2"/>
        <end position="31"/>
    </location>
</feature>
<accession>A0A926UWE6</accession>
<protein>
    <submittedName>
        <fullName evidence="2">DUF4351 domain-containing protein</fullName>
    </submittedName>
</protein>
<organism evidence="2 3">
    <name type="scientific">Pseudanabaena cinerea FACHB-1277</name>
    <dbReference type="NCBI Taxonomy" id="2949581"/>
    <lineage>
        <taxon>Bacteria</taxon>
        <taxon>Bacillati</taxon>
        <taxon>Cyanobacteriota</taxon>
        <taxon>Cyanophyceae</taxon>
        <taxon>Pseudanabaenales</taxon>
        <taxon>Pseudanabaenaceae</taxon>
        <taxon>Pseudanabaena</taxon>
        <taxon>Pseudanabaena cinerea</taxon>
    </lineage>
</organism>
<reference evidence="2" key="2">
    <citation type="submission" date="2020-08" db="EMBL/GenBank/DDBJ databases">
        <authorList>
            <person name="Chen M."/>
            <person name="Teng W."/>
            <person name="Zhao L."/>
            <person name="Hu C."/>
            <person name="Zhou Y."/>
            <person name="Han B."/>
            <person name="Song L."/>
            <person name="Shu W."/>
        </authorList>
    </citation>
    <scope>NUCLEOTIDE SEQUENCE</scope>
    <source>
        <strain evidence="2">FACHB-1277</strain>
    </source>
</reference>
<evidence type="ECO:0000259" key="1">
    <source>
        <dbReference type="Pfam" id="PF14261"/>
    </source>
</evidence>
<dbReference type="AlphaFoldDB" id="A0A926UWE6"/>
<dbReference type="Pfam" id="PF14261">
    <property type="entry name" value="DUF4351"/>
    <property type="match status" value="1"/>
</dbReference>
<comment type="caution">
    <text evidence="2">The sequence shown here is derived from an EMBL/GenBank/DDBJ whole genome shotgun (WGS) entry which is preliminary data.</text>
</comment>